<keyword evidence="1" id="KW-1133">Transmembrane helix</keyword>
<dbReference type="AlphaFoldDB" id="X1ERY5"/>
<protein>
    <recommendedName>
        <fullName evidence="3">Acriflavin resistance protein</fullName>
    </recommendedName>
</protein>
<dbReference type="SUPFAM" id="SSF82693">
    <property type="entry name" value="Multidrug efflux transporter AcrB pore domain, PN1, PN2, PC1 and PC2 subdomains"/>
    <property type="match status" value="1"/>
</dbReference>
<keyword evidence="1" id="KW-0812">Transmembrane</keyword>
<accession>X1ERY5</accession>
<feature type="non-terminal residue" evidence="2">
    <location>
        <position position="132"/>
    </location>
</feature>
<reference evidence="2" key="1">
    <citation type="journal article" date="2014" name="Front. Microbiol.">
        <title>High frequency of phylogenetically diverse reductive dehalogenase-homologous genes in deep subseafloor sedimentary metagenomes.</title>
        <authorList>
            <person name="Kawai M."/>
            <person name="Futagami T."/>
            <person name="Toyoda A."/>
            <person name="Takaki Y."/>
            <person name="Nishi S."/>
            <person name="Hori S."/>
            <person name="Arai W."/>
            <person name="Tsubouchi T."/>
            <person name="Morono Y."/>
            <person name="Uchiyama I."/>
            <person name="Ito T."/>
            <person name="Fujiyama A."/>
            <person name="Inagaki F."/>
            <person name="Takami H."/>
        </authorList>
    </citation>
    <scope>NUCLEOTIDE SEQUENCE</scope>
    <source>
        <strain evidence="2">Expedition CK06-06</strain>
    </source>
</reference>
<evidence type="ECO:0000256" key="1">
    <source>
        <dbReference type="SAM" id="Phobius"/>
    </source>
</evidence>
<dbReference type="InterPro" id="IPR001036">
    <property type="entry name" value="Acrflvin-R"/>
</dbReference>
<organism evidence="2">
    <name type="scientific">marine sediment metagenome</name>
    <dbReference type="NCBI Taxonomy" id="412755"/>
    <lineage>
        <taxon>unclassified sequences</taxon>
        <taxon>metagenomes</taxon>
        <taxon>ecological metagenomes</taxon>
    </lineage>
</organism>
<dbReference type="PRINTS" id="PR00702">
    <property type="entry name" value="ACRIFLAVINRP"/>
</dbReference>
<dbReference type="PANTHER" id="PTHR32063:SF0">
    <property type="entry name" value="SWARMING MOTILITY PROTEIN SWRC"/>
    <property type="match status" value="1"/>
</dbReference>
<keyword evidence="1" id="KW-0472">Membrane</keyword>
<name>X1ERY5_9ZZZZ</name>
<dbReference type="EMBL" id="BARU01013307">
    <property type="protein sequence ID" value="GAH35342.1"/>
    <property type="molecule type" value="Genomic_DNA"/>
</dbReference>
<proteinExistence type="predicted"/>
<evidence type="ECO:0000313" key="2">
    <source>
        <dbReference type="EMBL" id="GAH35342.1"/>
    </source>
</evidence>
<gene>
    <name evidence="2" type="ORF">S03H2_24112</name>
</gene>
<dbReference type="PANTHER" id="PTHR32063">
    <property type="match status" value="1"/>
</dbReference>
<evidence type="ECO:0008006" key="3">
    <source>
        <dbReference type="Google" id="ProtNLM"/>
    </source>
</evidence>
<feature type="transmembrane region" description="Helical" evidence="1">
    <location>
        <begin position="12"/>
        <end position="32"/>
    </location>
</feature>
<dbReference type="Gene3D" id="3.30.70.1430">
    <property type="entry name" value="Multidrug efflux transporter AcrB pore domain"/>
    <property type="match status" value="1"/>
</dbReference>
<dbReference type="Pfam" id="PF00873">
    <property type="entry name" value="ACR_tran"/>
    <property type="match status" value="1"/>
</dbReference>
<comment type="caution">
    <text evidence="2">The sequence shown here is derived from an EMBL/GenBank/DDBJ whole genome shotgun (WGS) entry which is preliminary data.</text>
</comment>
<dbReference type="GO" id="GO:0005886">
    <property type="term" value="C:plasma membrane"/>
    <property type="evidence" value="ECO:0007669"/>
    <property type="project" value="TreeGrafter"/>
</dbReference>
<dbReference type="Gene3D" id="1.20.1640.10">
    <property type="entry name" value="Multidrug efflux transporter AcrB transmembrane domain"/>
    <property type="match status" value="1"/>
</dbReference>
<dbReference type="GO" id="GO:0042910">
    <property type="term" value="F:xenobiotic transmembrane transporter activity"/>
    <property type="evidence" value="ECO:0007669"/>
    <property type="project" value="TreeGrafter"/>
</dbReference>
<sequence length="132" mass="14670">MNLPDFSVKRPIFTAMVTLIIVIIGGVSLSRLRIDLLPDIELPTVSVRTNYEGASPVVMERLITQILEEIVATVPGVEDMTSESTEGRSTIRVSFAWGTDIDTAALDLQSKIEDEINELPDDIVQPRIRKFD</sequence>